<gene>
    <name evidence="2" type="ORF">Tco_0937356</name>
</gene>
<keyword evidence="3" id="KW-1185">Reference proteome</keyword>
<sequence>MVDFQPPRINLSSSWGCSICPDIFLSPVLLLVMIVVSVAVIVVVVVIVAVVVVVVVMVIVIVVSLVVFPFPFIAFPDSCSPTLFGVCAKGLTSPEQTATGKGISNPLMAVMVCQKPYGIQLTNVSRVNTPGSDENRLKLYDLMYKIFKVADTRVKD</sequence>
<keyword evidence="1" id="KW-0812">Transmembrane</keyword>
<evidence type="ECO:0000313" key="2">
    <source>
        <dbReference type="EMBL" id="GJT37491.1"/>
    </source>
</evidence>
<organism evidence="2 3">
    <name type="scientific">Tanacetum coccineum</name>
    <dbReference type="NCBI Taxonomy" id="301880"/>
    <lineage>
        <taxon>Eukaryota</taxon>
        <taxon>Viridiplantae</taxon>
        <taxon>Streptophyta</taxon>
        <taxon>Embryophyta</taxon>
        <taxon>Tracheophyta</taxon>
        <taxon>Spermatophyta</taxon>
        <taxon>Magnoliopsida</taxon>
        <taxon>eudicotyledons</taxon>
        <taxon>Gunneridae</taxon>
        <taxon>Pentapetalae</taxon>
        <taxon>asterids</taxon>
        <taxon>campanulids</taxon>
        <taxon>Asterales</taxon>
        <taxon>Asteraceae</taxon>
        <taxon>Asteroideae</taxon>
        <taxon>Anthemideae</taxon>
        <taxon>Anthemidinae</taxon>
        <taxon>Tanacetum</taxon>
    </lineage>
</organism>
<proteinExistence type="predicted"/>
<accession>A0ABQ5DE29</accession>
<reference evidence="2" key="1">
    <citation type="journal article" date="2022" name="Int. J. Mol. Sci.">
        <title>Draft Genome of Tanacetum Coccineum: Genomic Comparison of Closely Related Tanacetum-Family Plants.</title>
        <authorList>
            <person name="Yamashiro T."/>
            <person name="Shiraishi A."/>
            <person name="Nakayama K."/>
            <person name="Satake H."/>
        </authorList>
    </citation>
    <scope>NUCLEOTIDE SEQUENCE</scope>
</reference>
<feature type="transmembrane region" description="Helical" evidence="1">
    <location>
        <begin position="28"/>
        <end position="48"/>
    </location>
</feature>
<evidence type="ECO:0000256" key="1">
    <source>
        <dbReference type="SAM" id="Phobius"/>
    </source>
</evidence>
<keyword evidence="1" id="KW-0472">Membrane</keyword>
<evidence type="ECO:0000313" key="3">
    <source>
        <dbReference type="Proteomes" id="UP001151760"/>
    </source>
</evidence>
<feature type="transmembrane region" description="Helical" evidence="1">
    <location>
        <begin position="54"/>
        <end position="75"/>
    </location>
</feature>
<dbReference type="Proteomes" id="UP001151760">
    <property type="component" value="Unassembled WGS sequence"/>
</dbReference>
<dbReference type="EMBL" id="BQNB010015227">
    <property type="protein sequence ID" value="GJT37491.1"/>
    <property type="molecule type" value="Genomic_DNA"/>
</dbReference>
<name>A0ABQ5DE29_9ASTR</name>
<reference evidence="2" key="2">
    <citation type="submission" date="2022-01" db="EMBL/GenBank/DDBJ databases">
        <authorList>
            <person name="Yamashiro T."/>
            <person name="Shiraishi A."/>
            <person name="Satake H."/>
            <person name="Nakayama K."/>
        </authorList>
    </citation>
    <scope>NUCLEOTIDE SEQUENCE</scope>
</reference>
<comment type="caution">
    <text evidence="2">The sequence shown here is derived from an EMBL/GenBank/DDBJ whole genome shotgun (WGS) entry which is preliminary data.</text>
</comment>
<keyword evidence="1" id="KW-1133">Transmembrane helix</keyword>
<protein>
    <submittedName>
        <fullName evidence="2">Uncharacterized protein</fullName>
    </submittedName>
</protein>